<evidence type="ECO:0000259" key="2">
    <source>
        <dbReference type="Pfam" id="PF14340"/>
    </source>
</evidence>
<reference evidence="3 4" key="1">
    <citation type="submission" date="2018-10" db="EMBL/GenBank/DDBJ databases">
        <title>Isolation from soil.</title>
        <authorList>
            <person name="Hu J."/>
        </authorList>
    </citation>
    <scope>NUCLEOTIDE SEQUENCE [LARGE SCALE GENOMIC DNA]</scope>
    <source>
        <strain evidence="3 4">NEAU-Ht49</strain>
    </source>
</reference>
<feature type="domain" description="DUF4395" evidence="2">
    <location>
        <begin position="3"/>
        <end position="132"/>
    </location>
</feature>
<dbReference type="RefSeq" id="WP_122198320.1">
    <property type="nucleotide sequence ID" value="NZ_JBHSKC010000014.1"/>
</dbReference>
<dbReference type="Proteomes" id="UP000282674">
    <property type="component" value="Unassembled WGS sequence"/>
</dbReference>
<dbReference type="Pfam" id="PF14340">
    <property type="entry name" value="DUF4395"/>
    <property type="match status" value="1"/>
</dbReference>
<evidence type="ECO:0000313" key="4">
    <source>
        <dbReference type="Proteomes" id="UP000282674"/>
    </source>
</evidence>
<sequence>MQVDPRGQRFSAVLTSVVLVVVLVTGSGALLAAQTLVFALGALLGLRFAPYGMVFKALVRPHMAPPGDLEPESPPRFAQGVGLVFALVGTVGFALDIPWLALGATALALAAAFLNAMFGLCLGCEMYLLIRRLQPKNRSDREVPA</sequence>
<accession>A0A3M2LM38</accession>
<keyword evidence="1" id="KW-1133">Transmembrane helix</keyword>
<proteinExistence type="predicted"/>
<dbReference type="EMBL" id="RFFG01000084">
    <property type="protein sequence ID" value="RMI38509.1"/>
    <property type="molecule type" value="Genomic_DNA"/>
</dbReference>
<dbReference type="AlphaFoldDB" id="A0A3M2LM38"/>
<comment type="caution">
    <text evidence="3">The sequence shown here is derived from an EMBL/GenBank/DDBJ whole genome shotgun (WGS) entry which is preliminary data.</text>
</comment>
<feature type="transmembrane region" description="Helical" evidence="1">
    <location>
        <begin position="12"/>
        <end position="32"/>
    </location>
</feature>
<keyword evidence="1" id="KW-0812">Transmembrane</keyword>
<keyword evidence="1" id="KW-0472">Membrane</keyword>
<name>A0A3M2LM38_9ACTN</name>
<gene>
    <name evidence="3" type="ORF">EBO15_32600</name>
</gene>
<organism evidence="3 4">
    <name type="scientific">Actinomadura harenae</name>
    <dbReference type="NCBI Taxonomy" id="2483351"/>
    <lineage>
        <taxon>Bacteria</taxon>
        <taxon>Bacillati</taxon>
        <taxon>Actinomycetota</taxon>
        <taxon>Actinomycetes</taxon>
        <taxon>Streptosporangiales</taxon>
        <taxon>Thermomonosporaceae</taxon>
        <taxon>Actinomadura</taxon>
    </lineage>
</organism>
<dbReference type="OrthoDB" id="345402at2"/>
<protein>
    <submittedName>
        <fullName evidence="3">DUF4395 domain-containing protein</fullName>
    </submittedName>
</protein>
<feature type="transmembrane region" description="Helical" evidence="1">
    <location>
        <begin position="80"/>
        <end position="101"/>
    </location>
</feature>
<evidence type="ECO:0000256" key="1">
    <source>
        <dbReference type="SAM" id="Phobius"/>
    </source>
</evidence>
<feature type="transmembrane region" description="Helical" evidence="1">
    <location>
        <begin position="107"/>
        <end position="130"/>
    </location>
</feature>
<evidence type="ECO:0000313" key="3">
    <source>
        <dbReference type="EMBL" id="RMI38509.1"/>
    </source>
</evidence>
<feature type="transmembrane region" description="Helical" evidence="1">
    <location>
        <begin position="38"/>
        <end position="59"/>
    </location>
</feature>
<keyword evidence="4" id="KW-1185">Reference proteome</keyword>
<dbReference type="InterPro" id="IPR025508">
    <property type="entry name" value="DUF4395"/>
</dbReference>